<dbReference type="Proteomes" id="UP000323164">
    <property type="component" value="Unassembled WGS sequence"/>
</dbReference>
<evidence type="ECO:0000259" key="3">
    <source>
        <dbReference type="PROSITE" id="PS01031"/>
    </source>
</evidence>
<sequence>MFSIRGDLSMATTSMTPVQRLFRPFEDDIDRMFAPLSRRFERDIAELEMRSDVLEDDTRYLVDVDLPGVRKSDIDVAVAGNSVTVQAQFGDRTSDTAGKRLQKERTVGECFRSYTFASEIDAARASATFEHGVLTLTLPKADGARAKHLRVS</sequence>
<evidence type="ECO:0000256" key="1">
    <source>
        <dbReference type="PROSITE-ProRule" id="PRU00285"/>
    </source>
</evidence>
<reference evidence="4 5" key="1">
    <citation type="submission" date="2019-08" db="EMBL/GenBank/DDBJ databases">
        <title>Draft genome sequence of Lysobacter sp. UKS-15.</title>
        <authorList>
            <person name="Im W.-T."/>
        </authorList>
    </citation>
    <scope>NUCLEOTIDE SEQUENCE [LARGE SCALE GENOMIC DNA]</scope>
    <source>
        <strain evidence="4 5">UKS-15</strain>
    </source>
</reference>
<dbReference type="Gene3D" id="2.60.40.790">
    <property type="match status" value="1"/>
</dbReference>
<name>A0A5D8YQE8_9GAMM</name>
<evidence type="ECO:0000313" key="4">
    <source>
        <dbReference type="EMBL" id="TZF84202.1"/>
    </source>
</evidence>
<comment type="caution">
    <text evidence="4">The sequence shown here is derived from an EMBL/GenBank/DDBJ whole genome shotgun (WGS) entry which is preliminary data.</text>
</comment>
<accession>A0A5D8YQE8</accession>
<organism evidence="4 5">
    <name type="scientific">Cognatilysobacter lacus</name>
    <dbReference type="NCBI Taxonomy" id="1643323"/>
    <lineage>
        <taxon>Bacteria</taxon>
        <taxon>Pseudomonadati</taxon>
        <taxon>Pseudomonadota</taxon>
        <taxon>Gammaproteobacteria</taxon>
        <taxon>Lysobacterales</taxon>
        <taxon>Lysobacteraceae</taxon>
        <taxon>Cognatilysobacter</taxon>
    </lineage>
</organism>
<dbReference type="AlphaFoldDB" id="A0A5D8YQE8"/>
<dbReference type="OrthoDB" id="9792695at2"/>
<dbReference type="PANTHER" id="PTHR11527">
    <property type="entry name" value="HEAT-SHOCK PROTEIN 20 FAMILY MEMBER"/>
    <property type="match status" value="1"/>
</dbReference>
<feature type="domain" description="SHSP" evidence="3">
    <location>
        <begin position="42"/>
        <end position="152"/>
    </location>
</feature>
<keyword evidence="5" id="KW-1185">Reference proteome</keyword>
<dbReference type="EMBL" id="VTRV01000192">
    <property type="protein sequence ID" value="TZF84202.1"/>
    <property type="molecule type" value="Genomic_DNA"/>
</dbReference>
<protein>
    <submittedName>
        <fullName evidence="4">Hsp20/alpha crystallin family protein</fullName>
    </submittedName>
</protein>
<comment type="similarity">
    <text evidence="1 2">Belongs to the small heat shock protein (HSP20) family.</text>
</comment>
<evidence type="ECO:0000256" key="2">
    <source>
        <dbReference type="RuleBase" id="RU003616"/>
    </source>
</evidence>
<proteinExistence type="inferred from homology"/>
<gene>
    <name evidence="4" type="ORF">FW784_12825</name>
</gene>
<dbReference type="CDD" id="cd06464">
    <property type="entry name" value="ACD_sHsps-like"/>
    <property type="match status" value="1"/>
</dbReference>
<dbReference type="InterPro" id="IPR031107">
    <property type="entry name" value="Small_HSP"/>
</dbReference>
<dbReference type="Pfam" id="PF00011">
    <property type="entry name" value="HSP20"/>
    <property type="match status" value="1"/>
</dbReference>
<dbReference type="PROSITE" id="PS01031">
    <property type="entry name" value="SHSP"/>
    <property type="match status" value="1"/>
</dbReference>
<evidence type="ECO:0000313" key="5">
    <source>
        <dbReference type="Proteomes" id="UP000323164"/>
    </source>
</evidence>
<dbReference type="SUPFAM" id="SSF49764">
    <property type="entry name" value="HSP20-like chaperones"/>
    <property type="match status" value="1"/>
</dbReference>
<dbReference type="InterPro" id="IPR002068">
    <property type="entry name" value="A-crystallin/Hsp20_dom"/>
</dbReference>
<dbReference type="InterPro" id="IPR008978">
    <property type="entry name" value="HSP20-like_chaperone"/>
</dbReference>